<dbReference type="EMBL" id="AZBU02000003">
    <property type="protein sequence ID" value="TKR87509.1"/>
    <property type="molecule type" value="Genomic_DNA"/>
</dbReference>
<name>A0A4U5NVD6_STECR</name>
<protein>
    <submittedName>
        <fullName evidence="1">Uncharacterized protein</fullName>
    </submittedName>
</protein>
<organism evidence="1 2">
    <name type="scientific">Steinernema carpocapsae</name>
    <name type="common">Entomopathogenic nematode</name>
    <dbReference type="NCBI Taxonomy" id="34508"/>
    <lineage>
        <taxon>Eukaryota</taxon>
        <taxon>Metazoa</taxon>
        <taxon>Ecdysozoa</taxon>
        <taxon>Nematoda</taxon>
        <taxon>Chromadorea</taxon>
        <taxon>Rhabditida</taxon>
        <taxon>Tylenchina</taxon>
        <taxon>Panagrolaimomorpha</taxon>
        <taxon>Strongyloidoidea</taxon>
        <taxon>Steinernematidae</taxon>
        <taxon>Steinernema</taxon>
    </lineage>
</organism>
<accession>A0A4U5NVD6</accession>
<proteinExistence type="predicted"/>
<dbReference type="AlphaFoldDB" id="A0A4U5NVD6"/>
<evidence type="ECO:0000313" key="2">
    <source>
        <dbReference type="Proteomes" id="UP000298663"/>
    </source>
</evidence>
<evidence type="ECO:0000313" key="1">
    <source>
        <dbReference type="EMBL" id="TKR87509.1"/>
    </source>
</evidence>
<reference evidence="1 2" key="2">
    <citation type="journal article" date="2019" name="G3 (Bethesda)">
        <title>Hybrid Assembly of the Genome of the Entomopathogenic Nematode Steinernema carpocapsae Identifies the X-Chromosome.</title>
        <authorList>
            <person name="Serra L."/>
            <person name="Macchietto M."/>
            <person name="Macias-Munoz A."/>
            <person name="McGill C.J."/>
            <person name="Rodriguez I.M."/>
            <person name="Rodriguez B."/>
            <person name="Murad R."/>
            <person name="Mortazavi A."/>
        </authorList>
    </citation>
    <scope>NUCLEOTIDE SEQUENCE [LARGE SCALE GENOMIC DNA]</scope>
    <source>
        <strain evidence="1 2">ALL</strain>
    </source>
</reference>
<dbReference type="Proteomes" id="UP000298663">
    <property type="component" value="Unassembled WGS sequence"/>
</dbReference>
<keyword evidence="2" id="KW-1185">Reference proteome</keyword>
<reference evidence="1 2" key="1">
    <citation type="journal article" date="2015" name="Genome Biol.">
        <title>Comparative genomics of Steinernema reveals deeply conserved gene regulatory networks.</title>
        <authorList>
            <person name="Dillman A.R."/>
            <person name="Macchietto M."/>
            <person name="Porter C.F."/>
            <person name="Rogers A."/>
            <person name="Williams B."/>
            <person name="Antoshechkin I."/>
            <person name="Lee M.M."/>
            <person name="Goodwin Z."/>
            <person name="Lu X."/>
            <person name="Lewis E.E."/>
            <person name="Goodrich-Blair H."/>
            <person name="Stock S.P."/>
            <person name="Adams B.J."/>
            <person name="Sternberg P.W."/>
            <person name="Mortazavi A."/>
        </authorList>
    </citation>
    <scope>NUCLEOTIDE SEQUENCE [LARGE SCALE GENOMIC DNA]</scope>
    <source>
        <strain evidence="1 2">ALL</strain>
    </source>
</reference>
<gene>
    <name evidence="1" type="ORF">L596_011898</name>
</gene>
<sequence length="172" mass="19380">MTCSIPHFVLPWLTRQNRLQHAPLMFVSHLKLACFRNPECSSLFVLSAVRKQTHILPPATHQYLLFDISKTTQLIPSFCTHHLPAPSLSPSPLLPVTCNDPPPISPNRNNFNHFLSSPKSVQQRAVLTRSSPAHTCFPRTSLRPPPSAAAATISSFTFRCHRRRLRRRDCAA</sequence>
<comment type="caution">
    <text evidence="1">The sequence shown here is derived from an EMBL/GenBank/DDBJ whole genome shotgun (WGS) entry which is preliminary data.</text>
</comment>